<dbReference type="NCBIfam" id="TIGR03800">
    <property type="entry name" value="PLP_synth_Pdx2"/>
    <property type="match status" value="1"/>
</dbReference>
<dbReference type="InterPro" id="IPR029062">
    <property type="entry name" value="Class_I_gatase-like"/>
</dbReference>
<dbReference type="PANTHER" id="PTHR31559">
    <property type="entry name" value="PYRIDOXAL 5'-PHOSPHATE SYNTHASE SUBUNIT SNO"/>
    <property type="match status" value="1"/>
</dbReference>
<dbReference type="PROSITE" id="PS51130">
    <property type="entry name" value="PDXT_SNO_2"/>
    <property type="match status" value="1"/>
</dbReference>
<dbReference type="GO" id="GO:0016740">
    <property type="term" value="F:transferase activity"/>
    <property type="evidence" value="ECO:0007669"/>
    <property type="project" value="UniProtKB-KW"/>
</dbReference>
<reference evidence="14" key="1">
    <citation type="journal article" date="2015" name="MBio">
        <title>Genome-Resolved Metagenomic Analysis Reveals Roles for Candidate Phyla and Other Microbial Community Members in Biogeochemical Transformations in Oil Reservoirs.</title>
        <authorList>
            <person name="Hu P."/>
            <person name="Tom L."/>
            <person name="Singh A."/>
            <person name="Thomas B.C."/>
            <person name="Baker B.J."/>
            <person name="Piceno Y.M."/>
            <person name="Andersen G.L."/>
            <person name="Banfield J.F."/>
        </authorList>
    </citation>
    <scope>NUCLEOTIDE SEQUENCE [LARGE SCALE GENOMIC DNA]</scope>
</reference>
<comment type="catalytic activity">
    <reaction evidence="7 10">
        <text>L-glutamine + H2O = L-glutamate + NH4(+)</text>
        <dbReference type="Rhea" id="RHEA:15889"/>
        <dbReference type="ChEBI" id="CHEBI:15377"/>
        <dbReference type="ChEBI" id="CHEBI:28938"/>
        <dbReference type="ChEBI" id="CHEBI:29985"/>
        <dbReference type="ChEBI" id="CHEBI:58359"/>
        <dbReference type="EC" id="3.5.1.2"/>
    </reaction>
</comment>
<dbReference type="PATRIC" id="fig|85874.4.peg.377"/>
<feature type="binding site" evidence="10 12">
    <location>
        <begin position="39"/>
        <end position="41"/>
    </location>
    <ligand>
        <name>L-glutamine</name>
        <dbReference type="ChEBI" id="CHEBI:58359"/>
    </ligand>
</feature>
<feature type="binding site" evidence="10 12">
    <location>
        <position position="98"/>
    </location>
    <ligand>
        <name>L-glutamine</name>
        <dbReference type="ChEBI" id="CHEBI:58359"/>
    </ligand>
</feature>
<dbReference type="EC" id="3.5.1.2" evidence="10"/>
<dbReference type="AlphaFoldDB" id="A0A124FK71"/>
<evidence type="ECO:0000313" key="14">
    <source>
        <dbReference type="Proteomes" id="UP000053326"/>
    </source>
</evidence>
<keyword evidence="5 10" id="KW-0456">Lyase</keyword>
<dbReference type="PROSITE" id="PS01236">
    <property type="entry name" value="PDXT_SNO_1"/>
    <property type="match status" value="1"/>
</dbReference>
<feature type="binding site" evidence="10 12">
    <location>
        <begin position="127"/>
        <end position="128"/>
    </location>
    <ligand>
        <name>L-glutamine</name>
        <dbReference type="ChEBI" id="CHEBI:58359"/>
    </ligand>
</feature>
<dbReference type="GO" id="GO:0008614">
    <property type="term" value="P:pyridoxine metabolic process"/>
    <property type="evidence" value="ECO:0007669"/>
    <property type="project" value="TreeGrafter"/>
</dbReference>
<proteinExistence type="inferred from homology"/>
<evidence type="ECO:0000313" key="13">
    <source>
        <dbReference type="EMBL" id="KUK36294.1"/>
    </source>
</evidence>
<evidence type="ECO:0000256" key="7">
    <source>
        <dbReference type="ARBA" id="ARBA00049534"/>
    </source>
</evidence>
<keyword evidence="13" id="KW-0808">Transferase</keyword>
<dbReference type="GO" id="GO:0036381">
    <property type="term" value="F:pyridoxal 5'-phosphate synthase (glutamine hydrolysing) activity"/>
    <property type="evidence" value="ECO:0007669"/>
    <property type="project" value="UniProtKB-UniRule"/>
</dbReference>
<dbReference type="HAMAP" id="MF_01615">
    <property type="entry name" value="PdxT"/>
    <property type="match status" value="1"/>
</dbReference>
<evidence type="ECO:0000256" key="6">
    <source>
        <dbReference type="ARBA" id="ARBA00047992"/>
    </source>
</evidence>
<dbReference type="FunFam" id="3.40.50.880:FF:000010">
    <property type="entry name" value="uncharacterized protein LOC100176842 isoform X2"/>
    <property type="match status" value="1"/>
</dbReference>
<feature type="active site" description="Nucleophile" evidence="10 11">
    <location>
        <position position="71"/>
    </location>
</feature>
<dbReference type="UniPathway" id="UPA00245"/>
<dbReference type="Pfam" id="PF01174">
    <property type="entry name" value="SNO"/>
    <property type="match status" value="1"/>
</dbReference>
<comment type="catalytic activity">
    <reaction evidence="6 10">
        <text>aldehydo-D-ribose 5-phosphate + D-glyceraldehyde 3-phosphate + L-glutamine = pyridoxal 5'-phosphate + L-glutamate + phosphate + 3 H2O + H(+)</text>
        <dbReference type="Rhea" id="RHEA:31507"/>
        <dbReference type="ChEBI" id="CHEBI:15377"/>
        <dbReference type="ChEBI" id="CHEBI:15378"/>
        <dbReference type="ChEBI" id="CHEBI:29985"/>
        <dbReference type="ChEBI" id="CHEBI:43474"/>
        <dbReference type="ChEBI" id="CHEBI:58273"/>
        <dbReference type="ChEBI" id="CHEBI:58359"/>
        <dbReference type="ChEBI" id="CHEBI:59776"/>
        <dbReference type="ChEBI" id="CHEBI:597326"/>
        <dbReference type="EC" id="4.3.3.6"/>
    </reaction>
</comment>
<keyword evidence="4 10" id="KW-0315">Glutamine amidotransferase</keyword>
<evidence type="ECO:0000256" key="9">
    <source>
        <dbReference type="ARBA" id="ARBA00064749"/>
    </source>
</evidence>
<protein>
    <recommendedName>
        <fullName evidence="10">Pyridoxal 5'-phosphate synthase subunit PdxT</fullName>
        <ecNumber evidence="10">4.3.3.6</ecNumber>
    </recommendedName>
    <alternativeName>
        <fullName evidence="10">Pdx2</fullName>
    </alternativeName>
    <alternativeName>
        <fullName evidence="10">Pyridoxal 5'-phosphate synthase glutaminase subunit</fullName>
        <ecNumber evidence="10">3.5.1.2</ecNumber>
    </alternativeName>
</protein>
<evidence type="ECO:0000256" key="12">
    <source>
        <dbReference type="PIRSR" id="PIRSR005639-2"/>
    </source>
</evidence>
<comment type="pathway">
    <text evidence="10">Cofactor biosynthesis; pyridoxal 5'-phosphate biosynthesis.</text>
</comment>
<evidence type="ECO:0000256" key="8">
    <source>
        <dbReference type="ARBA" id="ARBA00054599"/>
    </source>
</evidence>
<dbReference type="SUPFAM" id="SSF52317">
    <property type="entry name" value="Class I glutamine amidotransferase-like"/>
    <property type="match status" value="1"/>
</dbReference>
<dbReference type="InterPro" id="IPR002161">
    <property type="entry name" value="PdxT/SNO"/>
</dbReference>
<evidence type="ECO:0000256" key="1">
    <source>
        <dbReference type="ARBA" id="ARBA00008345"/>
    </source>
</evidence>
<dbReference type="GO" id="GO:0006543">
    <property type="term" value="P:L-glutamine catabolic process"/>
    <property type="evidence" value="ECO:0007669"/>
    <property type="project" value="UniProtKB-UniRule"/>
</dbReference>
<feature type="active site" description="Charge relay system" evidence="10 11">
    <location>
        <position position="163"/>
    </location>
</feature>
<comment type="similarity">
    <text evidence="1 10">Belongs to the glutaminase PdxT/SNO family.</text>
</comment>
<keyword evidence="3 10" id="KW-0663">Pyridoxal phosphate</keyword>
<evidence type="ECO:0000256" key="2">
    <source>
        <dbReference type="ARBA" id="ARBA00022801"/>
    </source>
</evidence>
<dbReference type="PANTHER" id="PTHR31559:SF0">
    <property type="entry name" value="PYRIDOXAL 5'-PHOSPHATE SYNTHASE SUBUNIT SNO1-RELATED"/>
    <property type="match status" value="1"/>
</dbReference>
<dbReference type="InterPro" id="IPR021196">
    <property type="entry name" value="PdxT/SNO_CS"/>
</dbReference>
<gene>
    <name evidence="10" type="primary">pdxT</name>
    <name evidence="13" type="ORF">XD66_0997</name>
</gene>
<keyword evidence="2 10" id="KW-0378">Hydrolase</keyword>
<organism evidence="13 14">
    <name type="scientific">Thermacetogenium phaeum</name>
    <dbReference type="NCBI Taxonomy" id="85874"/>
    <lineage>
        <taxon>Bacteria</taxon>
        <taxon>Bacillati</taxon>
        <taxon>Bacillota</taxon>
        <taxon>Clostridia</taxon>
        <taxon>Thermoanaerobacterales</taxon>
        <taxon>Thermoanaerobacteraceae</taxon>
        <taxon>Thermacetogenium</taxon>
    </lineage>
</organism>
<feature type="active site" description="Charge relay system" evidence="10 11">
    <location>
        <position position="165"/>
    </location>
</feature>
<dbReference type="GO" id="GO:1903600">
    <property type="term" value="C:glutaminase complex"/>
    <property type="evidence" value="ECO:0007669"/>
    <property type="project" value="TreeGrafter"/>
</dbReference>
<dbReference type="EMBL" id="LGFO01000123">
    <property type="protein sequence ID" value="KUK36294.1"/>
    <property type="molecule type" value="Genomic_DNA"/>
</dbReference>
<dbReference type="PROSITE" id="PS51273">
    <property type="entry name" value="GATASE_TYPE_1"/>
    <property type="match status" value="1"/>
</dbReference>
<dbReference type="EC" id="4.3.3.6" evidence="10"/>
<accession>A0A124FK71</accession>
<comment type="function">
    <text evidence="8 10">Catalyzes the hydrolysis of glutamine to glutamate and ammonia as part of the biosynthesis of pyridoxal 5'-phosphate. The resulting ammonia molecule is channeled to the active site of PdxS.</text>
</comment>
<evidence type="ECO:0000256" key="5">
    <source>
        <dbReference type="ARBA" id="ARBA00023239"/>
    </source>
</evidence>
<evidence type="ECO:0000256" key="4">
    <source>
        <dbReference type="ARBA" id="ARBA00022962"/>
    </source>
</evidence>
<evidence type="ECO:0000256" key="10">
    <source>
        <dbReference type="HAMAP-Rule" id="MF_01615"/>
    </source>
</evidence>
<dbReference type="GO" id="GO:0004359">
    <property type="term" value="F:glutaminase activity"/>
    <property type="evidence" value="ECO:0007669"/>
    <property type="project" value="UniProtKB-UniRule"/>
</dbReference>
<dbReference type="GO" id="GO:0042823">
    <property type="term" value="P:pyridoxal phosphate biosynthetic process"/>
    <property type="evidence" value="ECO:0007669"/>
    <property type="project" value="UniProtKB-UniRule"/>
</dbReference>
<dbReference type="Proteomes" id="UP000053326">
    <property type="component" value="Unassembled WGS sequence"/>
</dbReference>
<evidence type="ECO:0000256" key="3">
    <source>
        <dbReference type="ARBA" id="ARBA00022898"/>
    </source>
</evidence>
<name>A0A124FK71_9THEO</name>
<dbReference type="GO" id="GO:0005829">
    <property type="term" value="C:cytosol"/>
    <property type="evidence" value="ECO:0007669"/>
    <property type="project" value="TreeGrafter"/>
</dbReference>
<comment type="caution">
    <text evidence="13">The sequence shown here is derived from an EMBL/GenBank/DDBJ whole genome shotgun (WGS) entry which is preliminary data.</text>
</comment>
<evidence type="ECO:0000256" key="11">
    <source>
        <dbReference type="PIRSR" id="PIRSR005639-1"/>
    </source>
</evidence>
<dbReference type="PIRSF" id="PIRSF005639">
    <property type="entry name" value="Glut_amidoT_SNO"/>
    <property type="match status" value="1"/>
</dbReference>
<sequence length="184" mass="20177">MQGAFREHVNAFRRCGCEAVEVRTPEELEEVAALAIPGGESTAITRLLRSFGLWDALLKRGAEGLPILATCAGVIILAREIVGSDQVSLGLVDVAVRRNAYGRQVDSFETELKVEALGTEPVPAIFIRAPLIESVGPKVEVLARYREDAVLVRQGRILAATFHPELTADLRLHQYFLEMAEGKR</sequence>
<dbReference type="Gene3D" id="3.40.50.880">
    <property type="match status" value="1"/>
</dbReference>
<comment type="subunit">
    <text evidence="9 10">In the presence of PdxS, forms a dodecamer of heterodimers. Only shows activity in the heterodimer.</text>
</comment>
<dbReference type="CDD" id="cd01749">
    <property type="entry name" value="GATase1_PB"/>
    <property type="match status" value="1"/>
</dbReference>